<proteinExistence type="predicted"/>
<organism evidence="2 3">
    <name type="scientific">Embleya hyalina</name>
    <dbReference type="NCBI Taxonomy" id="516124"/>
    <lineage>
        <taxon>Bacteria</taxon>
        <taxon>Bacillati</taxon>
        <taxon>Actinomycetota</taxon>
        <taxon>Actinomycetes</taxon>
        <taxon>Kitasatosporales</taxon>
        <taxon>Streptomycetaceae</taxon>
        <taxon>Embleya</taxon>
    </lineage>
</organism>
<gene>
    <name evidence="2" type="ORF">EHYA_04393</name>
</gene>
<comment type="caution">
    <text evidence="2">The sequence shown here is derived from an EMBL/GenBank/DDBJ whole genome shotgun (WGS) entry which is preliminary data.</text>
</comment>
<accession>A0A401YQ23</accession>
<feature type="compositionally biased region" description="Basic and acidic residues" evidence="1">
    <location>
        <begin position="183"/>
        <end position="193"/>
    </location>
</feature>
<dbReference type="AlphaFoldDB" id="A0A401YQ23"/>
<sequence length="232" mass="24398">MLAAVRARVEPGAARDRAKRVEGRVSGAAFVLRVAPRAPRPPKAREIPVRVADVRRCAHVRLDVRVSLPPMVALTRVERVDAGGVAGSGVVGGPPVPVLRTGSAGGGVVERARATRRLYERGAGHGRRIEEPGGRPTPTSRGAGPTTPGAAPYARPRSVLTFAAPARPEPAPAAAPGYSADPIARDRAARPDRAAPAAPALTSADLPRLVDGVVREIDRRVLARQERRGWSR</sequence>
<protein>
    <submittedName>
        <fullName evidence="2">Uncharacterized protein</fullName>
    </submittedName>
</protein>
<feature type="compositionally biased region" description="Basic and acidic residues" evidence="1">
    <location>
        <begin position="118"/>
        <end position="133"/>
    </location>
</feature>
<evidence type="ECO:0000256" key="1">
    <source>
        <dbReference type="SAM" id="MobiDB-lite"/>
    </source>
</evidence>
<name>A0A401YQ23_9ACTN</name>
<keyword evidence="3" id="KW-1185">Reference proteome</keyword>
<feature type="compositionally biased region" description="Low complexity" evidence="1">
    <location>
        <begin position="134"/>
        <end position="157"/>
    </location>
</feature>
<dbReference type="EMBL" id="BIFH01000021">
    <property type="protein sequence ID" value="GCD96706.1"/>
    <property type="molecule type" value="Genomic_DNA"/>
</dbReference>
<feature type="region of interest" description="Disordered" evidence="1">
    <location>
        <begin position="118"/>
        <end position="206"/>
    </location>
</feature>
<dbReference type="Proteomes" id="UP000286931">
    <property type="component" value="Unassembled WGS sequence"/>
</dbReference>
<evidence type="ECO:0000313" key="2">
    <source>
        <dbReference type="EMBL" id="GCD96706.1"/>
    </source>
</evidence>
<evidence type="ECO:0000313" key="3">
    <source>
        <dbReference type="Proteomes" id="UP000286931"/>
    </source>
</evidence>
<reference evidence="2 3" key="1">
    <citation type="submission" date="2018-12" db="EMBL/GenBank/DDBJ databases">
        <title>Draft genome sequence of Embleya hyalina NBRC 13850T.</title>
        <authorList>
            <person name="Komaki H."/>
            <person name="Hosoyama A."/>
            <person name="Kimura A."/>
            <person name="Ichikawa N."/>
            <person name="Tamura T."/>
        </authorList>
    </citation>
    <scope>NUCLEOTIDE SEQUENCE [LARGE SCALE GENOMIC DNA]</scope>
    <source>
        <strain evidence="2 3">NBRC 13850</strain>
    </source>
</reference>